<feature type="domain" description="C2H2-type" evidence="10">
    <location>
        <begin position="233"/>
        <end position="261"/>
    </location>
</feature>
<evidence type="ECO:0000256" key="4">
    <source>
        <dbReference type="ARBA" id="ARBA00023054"/>
    </source>
</evidence>
<dbReference type="Proteomes" id="UP001209570">
    <property type="component" value="Unassembled WGS sequence"/>
</dbReference>
<proteinExistence type="inferred from homology"/>
<feature type="compositionally biased region" description="Low complexity" evidence="9">
    <location>
        <begin position="725"/>
        <end position="745"/>
    </location>
</feature>
<evidence type="ECO:0000256" key="3">
    <source>
        <dbReference type="ARBA" id="ARBA00009131"/>
    </source>
</evidence>
<comment type="similarity">
    <text evidence="3">Belongs to the DZIP C2H2-type zinc-finger protein family.</text>
</comment>
<dbReference type="InterPro" id="IPR051241">
    <property type="entry name" value="DZIP_RILPL"/>
</dbReference>
<sequence>MDVEAPTLVAIRMDVAFRGVERAKRRRRSGPTHSERHFSKSDAQIWLPTRTFSFRQRAGKLDTRAIARVDLEKIVATTDIDTIQRHLENLAFSDVTLEDVQQYSDGYFLKLFQIAQLTLEYLLNVQDSLVSHCENLEAQCESLVQECQTLETENDKIDAEVVGLKKAIRQKQSTLATFEMLLLNATNARRSARQDVNSRGIENDPAVSNALGEQATSATLETETEQGVLEAPAQCVICGKKFISAEYLVRHQNKKHRGEHSGSSKLNAKRSKRKSLRNTLSDEERSVLLRWQGQATLGDLEIEVKPHMTANELRLAIAECLHGQSQKCDGEDAPPPFDYHRVLLFDRRTHEELHGDQMLESYRHQLDVEIVPFYEEAERHVTNVFELHEAVNEQLQDLRRASATFTFDELRSLRGESEQQFADSTSKLFRATVRIQASIRRFLARRQLQMLKVDRLIEARLAGVETSRLRALSLDSRRSSGSLRGRSLSMPEPQVESSLNTEERRQVSARTVHVHNRLADLVRQKTGIDTRSRSTKWLHGQLPSDEYERQLVELQANRERMPPELQQRIQHILEQVETLTQREYDAERAAIEENEFHAARKIQQVVQIALTRRRLKQLLGRHDDSPRRSDGAIPVRRVDDPEPVSNDKPDTVLDAGDDKHDGVDESDGDVKKEVESIEDLDDTEIARLADAYELAVTQDDTEEKGSPDAAERENHPSHTLHAPLDTGARPGTPTPDATTTRRAGTPVPEDEVRHAPGRSPRPKEAVISPFSKTPLLSRRASLTRRGSGYDNAR</sequence>
<keyword evidence="7" id="KW-0862">Zinc</keyword>
<dbReference type="GO" id="GO:0005737">
    <property type="term" value="C:cytoplasm"/>
    <property type="evidence" value="ECO:0007669"/>
    <property type="project" value="TreeGrafter"/>
</dbReference>
<dbReference type="GO" id="GO:0008270">
    <property type="term" value="F:zinc ion binding"/>
    <property type="evidence" value="ECO:0007669"/>
    <property type="project" value="UniProtKB-KW"/>
</dbReference>
<accession>A0AAD5Q6P8</accession>
<feature type="region of interest" description="Disordered" evidence="9">
    <location>
        <begin position="619"/>
        <end position="793"/>
    </location>
</feature>
<feature type="coiled-coil region" evidence="8">
    <location>
        <begin position="133"/>
        <end position="167"/>
    </location>
</feature>
<keyword evidence="6" id="KW-0966">Cell projection</keyword>
<feature type="compositionally biased region" description="Basic residues" evidence="9">
    <location>
        <begin position="267"/>
        <end position="276"/>
    </location>
</feature>
<dbReference type="PANTHER" id="PTHR21502">
    <property type="entry name" value="ZINC FINGER PROTEIN DZIP1"/>
    <property type="match status" value="1"/>
</dbReference>
<name>A0AAD5Q6P8_PYTIN</name>
<dbReference type="GO" id="GO:0005814">
    <property type="term" value="C:centriole"/>
    <property type="evidence" value="ECO:0007669"/>
    <property type="project" value="UniProtKB-SubCell"/>
</dbReference>
<gene>
    <name evidence="11" type="ORF">P43SY_000983</name>
</gene>
<keyword evidence="4 8" id="KW-0175">Coiled coil</keyword>
<comment type="subcellular location">
    <subcellularLocation>
        <location evidence="2">Cytoplasm</location>
        <location evidence="2">Cytoskeleton</location>
        <location evidence="2">Cilium basal body</location>
    </subcellularLocation>
    <subcellularLocation>
        <location evidence="1">Cytoplasm</location>
        <location evidence="1">Cytoskeleton</location>
        <location evidence="1">Microtubule organizing center</location>
        <location evidence="1">Centrosome</location>
        <location evidence="1">Centriole</location>
    </subcellularLocation>
</comment>
<evidence type="ECO:0000256" key="7">
    <source>
        <dbReference type="PROSITE-ProRule" id="PRU00042"/>
    </source>
</evidence>
<organism evidence="11 12">
    <name type="scientific">Pythium insidiosum</name>
    <name type="common">Pythiosis disease agent</name>
    <dbReference type="NCBI Taxonomy" id="114742"/>
    <lineage>
        <taxon>Eukaryota</taxon>
        <taxon>Sar</taxon>
        <taxon>Stramenopiles</taxon>
        <taxon>Oomycota</taxon>
        <taxon>Peronosporomycetes</taxon>
        <taxon>Pythiales</taxon>
        <taxon>Pythiaceae</taxon>
        <taxon>Pythium</taxon>
    </lineage>
</organism>
<protein>
    <recommendedName>
        <fullName evidence="10">C2H2-type domain-containing protein</fullName>
    </recommendedName>
</protein>
<feature type="compositionally biased region" description="Basic and acidic residues" evidence="9">
    <location>
        <begin position="703"/>
        <end position="716"/>
    </location>
</feature>
<evidence type="ECO:0000259" key="10">
    <source>
        <dbReference type="PROSITE" id="PS50157"/>
    </source>
</evidence>
<dbReference type="EMBL" id="JAKCXM010000274">
    <property type="protein sequence ID" value="KAJ0396924.1"/>
    <property type="molecule type" value="Genomic_DNA"/>
</dbReference>
<dbReference type="PROSITE" id="PS50096">
    <property type="entry name" value="IQ"/>
    <property type="match status" value="1"/>
</dbReference>
<evidence type="ECO:0000256" key="8">
    <source>
        <dbReference type="SAM" id="Coils"/>
    </source>
</evidence>
<dbReference type="Gene3D" id="3.30.160.60">
    <property type="entry name" value="Classic Zinc Finger"/>
    <property type="match status" value="1"/>
</dbReference>
<keyword evidence="5" id="KW-0963">Cytoplasm</keyword>
<keyword evidence="7" id="KW-0479">Metal-binding</keyword>
<dbReference type="AlphaFoldDB" id="A0AAD5Q6P8"/>
<comment type="caution">
    <text evidence="11">The sequence shown here is derived from an EMBL/GenBank/DDBJ whole genome shotgun (WGS) entry which is preliminary data.</text>
</comment>
<dbReference type="Pfam" id="PF13815">
    <property type="entry name" value="Dzip-like_N"/>
    <property type="match status" value="1"/>
</dbReference>
<dbReference type="PROSITE" id="PS50157">
    <property type="entry name" value="ZINC_FINGER_C2H2_2"/>
    <property type="match status" value="1"/>
</dbReference>
<evidence type="ECO:0000256" key="9">
    <source>
        <dbReference type="SAM" id="MobiDB-lite"/>
    </source>
</evidence>
<dbReference type="PROSITE" id="PS00028">
    <property type="entry name" value="ZINC_FINGER_C2H2_1"/>
    <property type="match status" value="1"/>
</dbReference>
<reference evidence="11" key="1">
    <citation type="submission" date="2021-12" db="EMBL/GenBank/DDBJ databases">
        <title>Prjna785345.</title>
        <authorList>
            <person name="Rujirawat T."/>
            <person name="Krajaejun T."/>
        </authorList>
    </citation>
    <scope>NUCLEOTIDE SEQUENCE</scope>
    <source>
        <strain evidence="11">Pi057C3</strain>
    </source>
</reference>
<evidence type="ECO:0000313" key="11">
    <source>
        <dbReference type="EMBL" id="KAJ0396924.1"/>
    </source>
</evidence>
<keyword evidence="12" id="KW-1185">Reference proteome</keyword>
<dbReference type="PANTHER" id="PTHR21502:SF3">
    <property type="entry name" value="CILIUM ASSEMBLY PROTEIN DZIP1L"/>
    <property type="match status" value="1"/>
</dbReference>
<dbReference type="InterPro" id="IPR032714">
    <property type="entry name" value="DZIP1_N"/>
</dbReference>
<evidence type="ECO:0000313" key="12">
    <source>
        <dbReference type="Proteomes" id="UP001209570"/>
    </source>
</evidence>
<feature type="compositionally biased region" description="Basic and acidic residues" evidence="9">
    <location>
        <begin position="620"/>
        <end position="675"/>
    </location>
</feature>
<dbReference type="InterPro" id="IPR013087">
    <property type="entry name" value="Znf_C2H2_type"/>
</dbReference>
<evidence type="ECO:0000256" key="6">
    <source>
        <dbReference type="ARBA" id="ARBA00023273"/>
    </source>
</evidence>
<evidence type="ECO:0000256" key="2">
    <source>
        <dbReference type="ARBA" id="ARBA00004120"/>
    </source>
</evidence>
<feature type="region of interest" description="Disordered" evidence="9">
    <location>
        <begin position="479"/>
        <end position="507"/>
    </location>
</feature>
<evidence type="ECO:0000256" key="1">
    <source>
        <dbReference type="ARBA" id="ARBA00004114"/>
    </source>
</evidence>
<keyword evidence="5" id="KW-0206">Cytoskeleton</keyword>
<feature type="compositionally biased region" description="Low complexity" evidence="9">
    <location>
        <begin position="479"/>
        <end position="489"/>
    </location>
</feature>
<keyword evidence="7" id="KW-0863">Zinc-finger</keyword>
<evidence type="ECO:0000256" key="5">
    <source>
        <dbReference type="ARBA" id="ARBA00023212"/>
    </source>
</evidence>
<feature type="region of interest" description="Disordered" evidence="9">
    <location>
        <begin position="252"/>
        <end position="279"/>
    </location>
</feature>